<evidence type="ECO:0000256" key="3">
    <source>
        <dbReference type="SAM" id="SignalP"/>
    </source>
</evidence>
<name>A0A4P6YA61_9FLAO</name>
<proteinExistence type="inferred from homology"/>
<dbReference type="Proteomes" id="UP000291124">
    <property type="component" value="Chromosome"/>
</dbReference>
<dbReference type="Gene3D" id="1.50.10.10">
    <property type="match status" value="1"/>
</dbReference>
<dbReference type="InterPro" id="IPR008928">
    <property type="entry name" value="6-hairpin_glycosidase_sf"/>
</dbReference>
<dbReference type="InterPro" id="IPR012341">
    <property type="entry name" value="6hp_glycosidase-like_sf"/>
</dbReference>
<dbReference type="RefSeq" id="WP_133274988.1">
    <property type="nucleotide sequence ID" value="NZ_CP037933.1"/>
</dbReference>
<dbReference type="PANTHER" id="PTHR36845:SF1">
    <property type="entry name" value="HYDROLASE, PUTATIVE (AFU_ORTHOLOGUE AFUA_7G05090)-RELATED"/>
    <property type="match status" value="1"/>
</dbReference>
<organism evidence="4 5">
    <name type="scientific">Flavobacterium nackdongense</name>
    <dbReference type="NCBI Taxonomy" id="2547394"/>
    <lineage>
        <taxon>Bacteria</taxon>
        <taxon>Pseudomonadati</taxon>
        <taxon>Bacteroidota</taxon>
        <taxon>Flavobacteriia</taxon>
        <taxon>Flavobacteriales</taxon>
        <taxon>Flavobacteriaceae</taxon>
        <taxon>Flavobacterium</taxon>
    </lineage>
</organism>
<sequence length="402" mass="45924">MKKPIFNLLALFLSLFLSLSLFSQTKVSDAQLKSLAENAVSKSLEALANSTLEIKDSLKYPNQGTKDFKWQLQTSGDWTSGFYPGCLWYAYELSNDEKYKNWAKKWTSGIEQQKFNNKTHDLGFRFNCAFGNGFRLAPNDPDSQRYKEILLTAAATADSRYSTVIQQYPSDWDEKAKTIENSVGGLVDVMMNLELLLWASENGGDPAIKDRCIAHAKNVFRDFVRADGGTYHIVRYNKDNGIILNKGQLQGDVDESTWSRGHAWMVYGYTVMYRKTKNPEFLKNAMLLADYFIAHLPEDKIANWDFQSKLEHRDASASAIVCSALFELQGYITSSKLQKQYLNQAKSILASLCQLPYFTEGKGTNSLLYHSTQYFHKTQNTDVPCIFADYYFLESLIRYRNL</sequence>
<reference evidence="5" key="1">
    <citation type="submission" date="2019-03" db="EMBL/GenBank/DDBJ databases">
        <title>Flavobacterium sp.</title>
        <authorList>
            <person name="Kim H."/>
        </authorList>
    </citation>
    <scope>NUCLEOTIDE SEQUENCE [LARGE SCALE GENOMIC DNA]</scope>
    <source>
        <strain evidence="5">GS13</strain>
    </source>
</reference>
<dbReference type="SUPFAM" id="SSF48208">
    <property type="entry name" value="Six-hairpin glycosidases"/>
    <property type="match status" value="1"/>
</dbReference>
<dbReference type="KEGG" id="fnk:E1750_01130"/>
<accession>A0A4P6YA61</accession>
<feature type="chain" id="PRO_5020367415" evidence="3">
    <location>
        <begin position="24"/>
        <end position="402"/>
    </location>
</feature>
<dbReference type="AlphaFoldDB" id="A0A4P6YA61"/>
<evidence type="ECO:0000256" key="2">
    <source>
        <dbReference type="ARBA" id="ARBA00038358"/>
    </source>
</evidence>
<dbReference type="OrthoDB" id="428577at2"/>
<dbReference type="PANTHER" id="PTHR36845">
    <property type="entry name" value="HYDROLASE, PUTATIVE (AFU_ORTHOLOGUE AFUA_7G05090)-RELATED"/>
    <property type="match status" value="1"/>
</dbReference>
<evidence type="ECO:0000313" key="4">
    <source>
        <dbReference type="EMBL" id="QBN17457.1"/>
    </source>
</evidence>
<dbReference type="EMBL" id="CP037933">
    <property type="protein sequence ID" value="QBN17457.1"/>
    <property type="molecule type" value="Genomic_DNA"/>
</dbReference>
<evidence type="ECO:0000313" key="5">
    <source>
        <dbReference type="Proteomes" id="UP000291124"/>
    </source>
</evidence>
<keyword evidence="3" id="KW-0732">Signal</keyword>
<protein>
    <submittedName>
        <fullName evidence="4">Glucuronyl hydrolase</fullName>
    </submittedName>
</protein>
<feature type="signal peptide" evidence="3">
    <location>
        <begin position="1"/>
        <end position="23"/>
    </location>
</feature>
<keyword evidence="5" id="KW-1185">Reference proteome</keyword>
<gene>
    <name evidence="4" type="ORF">E1750_01130</name>
</gene>
<dbReference type="InterPro" id="IPR052369">
    <property type="entry name" value="UG_Glycosaminoglycan_Hydrolase"/>
</dbReference>
<dbReference type="GO" id="GO:0000272">
    <property type="term" value="P:polysaccharide catabolic process"/>
    <property type="evidence" value="ECO:0007669"/>
    <property type="project" value="TreeGrafter"/>
</dbReference>
<comment type="similarity">
    <text evidence="2">Belongs to the glycosyl hydrolase 88 family.</text>
</comment>
<keyword evidence="1 4" id="KW-0378">Hydrolase</keyword>
<evidence type="ECO:0000256" key="1">
    <source>
        <dbReference type="ARBA" id="ARBA00022801"/>
    </source>
</evidence>
<dbReference type="GO" id="GO:0052757">
    <property type="term" value="F:chondroitin hydrolase activity"/>
    <property type="evidence" value="ECO:0007669"/>
    <property type="project" value="TreeGrafter"/>
</dbReference>